<accession>A0A7G6T5T3</accession>
<proteinExistence type="predicted"/>
<geneLocation type="plasmid" evidence="1 2">
    <name>p_1</name>
</geneLocation>
<sequence>MGDDGVAVQYPWDPHAWYIIRDDCPYLDLLVRGFPAQAKEGPKLEALAEVAPEGRSWQRWDLGAELARNRRFGEVILHLKVPKNYTLRCYVIPTLLFGYRDVVAMIEDIESELDVSATWDVITERPDRSWSRRRNSGGYTTPTELVQLVNDELRSARSIRRDPFEELGPRSKRDVPLPENAIVSHWAMLRHRHLQQSADLVAKELRLLRERAARKNPDARQKKINDEIGRLEKLGLSMTELRGVISLLGNDIELLTSIDLAPVFQRDHRLRQLLRAFAPRVSEALSEVESSRSSYPPVYMNTLWELWGAVWLAKEFRSLGFTGTCFADPVDMLKSCSWQFQRGEVVLELDYEAEAALIDYERIPPVHDRGMPALEWAALNQKFDEDRPYFGSGLRCSPDYLIRITSPAGAIPDGRGRLPGEP</sequence>
<evidence type="ECO:0000313" key="2">
    <source>
        <dbReference type="Proteomes" id="UP000515465"/>
    </source>
</evidence>
<reference evidence="2" key="1">
    <citation type="journal article" date="2020" name="Mol. Plant Microbe">
        <title>Rhizobial microsymbionts of the narrowly endemic Oxytropis species growing in Kamchatka are characterized by significant genetic diversity and possess a set of genes that are associated with T3SS and T6SS secretion systems and can affect the development of symbiosis.</title>
        <authorList>
            <person name="Safronova V."/>
            <person name="Guro P."/>
            <person name="Sazanova A."/>
            <person name="Kuznetsova I."/>
            <person name="Belimov A."/>
            <person name="Yakubov V."/>
            <person name="Chirak E."/>
            <person name="Afonin A."/>
            <person name="Gogolev Y."/>
            <person name="Andronov E."/>
            <person name="Tikhonovich I."/>
        </authorList>
    </citation>
    <scope>NUCLEOTIDE SEQUENCE [LARGE SCALE GENOMIC DNA]</scope>
    <source>
        <strain evidence="2">583</strain>
        <plasmid evidence="2">p_1</plasmid>
    </source>
</reference>
<name>A0A7G6T5T3_9HYPH</name>
<keyword evidence="1" id="KW-0614">Plasmid</keyword>
<dbReference type="AlphaFoldDB" id="A0A7G6T5T3"/>
<protein>
    <submittedName>
        <fullName evidence="1">Uncharacterized protein</fullName>
    </submittedName>
</protein>
<gene>
    <name evidence="1" type="ORF">HB778_39250</name>
</gene>
<dbReference type="RefSeq" id="WP_183465835.1">
    <property type="nucleotide sequence ID" value="NZ_CP050299.1"/>
</dbReference>
<organism evidence="1 2">
    <name type="scientific">Mesorhizobium huakuii</name>
    <dbReference type="NCBI Taxonomy" id="28104"/>
    <lineage>
        <taxon>Bacteria</taxon>
        <taxon>Pseudomonadati</taxon>
        <taxon>Pseudomonadota</taxon>
        <taxon>Alphaproteobacteria</taxon>
        <taxon>Hyphomicrobiales</taxon>
        <taxon>Phyllobacteriaceae</taxon>
        <taxon>Mesorhizobium</taxon>
    </lineage>
</organism>
<evidence type="ECO:0000313" key="1">
    <source>
        <dbReference type="EMBL" id="QND62115.1"/>
    </source>
</evidence>
<dbReference type="Proteomes" id="UP000515465">
    <property type="component" value="Plasmid p_1"/>
</dbReference>
<dbReference type="EMBL" id="CP050299">
    <property type="protein sequence ID" value="QND62115.1"/>
    <property type="molecule type" value="Genomic_DNA"/>
</dbReference>